<sequence>MNAFANRYSTPFLTGLFLVSLISGIALFFHWSSGTFHAMHEWLSMVLILPFAFHIWKNWRALIGYIKRKQLIWPLVISLIAAAIFVVPSIIGNGAGSGGNPAFRAISTLSQAPITHLAPVLATTPEDVIKSLQDKGLSVISENQTLEEISRNNGADARDLVISLLPSGK</sequence>
<organism evidence="2 3">
    <name type="scientific">Thalassospira profundimaris</name>
    <dbReference type="NCBI Taxonomy" id="502049"/>
    <lineage>
        <taxon>Bacteria</taxon>
        <taxon>Pseudomonadati</taxon>
        <taxon>Pseudomonadota</taxon>
        <taxon>Alphaproteobacteria</taxon>
        <taxon>Rhodospirillales</taxon>
        <taxon>Thalassospiraceae</taxon>
        <taxon>Thalassospira</taxon>
    </lineage>
</organism>
<dbReference type="RefSeq" id="WP_114104292.1">
    <property type="nucleotide sequence ID" value="NZ_JPWF01000021.1"/>
</dbReference>
<accession>A0A367W1U3</accession>
<evidence type="ECO:0000313" key="2">
    <source>
        <dbReference type="EMBL" id="RCK31324.1"/>
    </source>
</evidence>
<evidence type="ECO:0008006" key="4">
    <source>
        <dbReference type="Google" id="ProtNLM"/>
    </source>
</evidence>
<evidence type="ECO:0000313" key="3">
    <source>
        <dbReference type="Proteomes" id="UP000253226"/>
    </source>
</evidence>
<dbReference type="Proteomes" id="UP000253226">
    <property type="component" value="Unassembled WGS sequence"/>
</dbReference>
<dbReference type="EMBL" id="JPWF01000021">
    <property type="protein sequence ID" value="RCK31324.1"/>
    <property type="molecule type" value="Genomic_DNA"/>
</dbReference>
<dbReference type="OrthoDB" id="5339490at2"/>
<comment type="caution">
    <text evidence="2">The sequence shown here is derived from an EMBL/GenBank/DDBJ whole genome shotgun (WGS) entry which is preliminary data.</text>
</comment>
<feature type="transmembrane region" description="Helical" evidence="1">
    <location>
        <begin position="71"/>
        <end position="91"/>
    </location>
</feature>
<gene>
    <name evidence="2" type="ORF">TH19_21460</name>
</gene>
<protein>
    <recommendedName>
        <fullName evidence="4">DUF4405 domain-containing protein</fullName>
    </recommendedName>
</protein>
<evidence type="ECO:0000256" key="1">
    <source>
        <dbReference type="SAM" id="Phobius"/>
    </source>
</evidence>
<keyword evidence="1" id="KW-0812">Transmembrane</keyword>
<proteinExistence type="predicted"/>
<keyword evidence="1" id="KW-1133">Transmembrane helix</keyword>
<dbReference type="AlphaFoldDB" id="A0A367W1U3"/>
<feature type="transmembrane region" description="Helical" evidence="1">
    <location>
        <begin position="12"/>
        <end position="30"/>
    </location>
</feature>
<feature type="transmembrane region" description="Helical" evidence="1">
    <location>
        <begin position="42"/>
        <end position="59"/>
    </location>
</feature>
<keyword evidence="1" id="KW-0472">Membrane</keyword>
<reference evidence="2 3" key="1">
    <citation type="submission" date="2014-07" db="EMBL/GenBank/DDBJ databases">
        <title>Draft genome sequence of Thalassospira profundimaris 35.</title>
        <authorList>
            <person name="Lai Q."/>
            <person name="Shao Z."/>
        </authorList>
    </citation>
    <scope>NUCLEOTIDE SEQUENCE [LARGE SCALE GENOMIC DNA]</scope>
    <source>
        <strain evidence="2 3">35</strain>
    </source>
</reference>
<name>A0A367W1U3_9PROT</name>